<sequence length="149" mass="16431">MKVAEKAHIQTAASFLKVGITAGMALFLSLARSVDHLKKIDFGFNPVAKPNYKRSKPTAKERGKFSSETILNIHIRDNGKCVCCGSGRVEAVPHHVIFRSQGGTGTEDNGVLTCSPCHLWAHGRAKGPNGEPEKEGRKWFENYREENLL</sequence>
<reference evidence="3 4" key="1">
    <citation type="journal article" date="2013" name="Genome Announc.">
        <title>Complete Genome of Bacillus megaterium Podophage Pony.</title>
        <authorList>
            <person name="Khatemi B.E."/>
            <person name="Chung On C.C."/>
            <person name="Chamakura K.R."/>
            <person name="Kuty Everett G.F."/>
        </authorList>
    </citation>
    <scope>NUCLEOTIDE SEQUENCE [LARGE SCALE GENOMIC DNA]</scope>
</reference>
<dbReference type="GeneID" id="17959920"/>
<evidence type="ECO:0000256" key="1">
    <source>
        <dbReference type="SAM" id="Phobius"/>
    </source>
</evidence>
<evidence type="ECO:0000313" key="3">
    <source>
        <dbReference type="EMBL" id="AGY48286.1"/>
    </source>
</evidence>
<dbReference type="EMBL" id="KF669660">
    <property type="protein sequence ID" value="AGY48286.1"/>
    <property type="molecule type" value="Genomic_DNA"/>
</dbReference>
<dbReference type="GO" id="GO:0004519">
    <property type="term" value="F:endonuclease activity"/>
    <property type="evidence" value="ECO:0007669"/>
    <property type="project" value="InterPro"/>
</dbReference>
<dbReference type="Proteomes" id="UP000017659">
    <property type="component" value="Segment"/>
</dbReference>
<dbReference type="InterPro" id="IPR002711">
    <property type="entry name" value="HNH"/>
</dbReference>
<organism evidence="3 4">
    <name type="scientific">Bacillus phage Pony</name>
    <dbReference type="NCBI Taxonomy" id="1406789"/>
    <lineage>
        <taxon>Viruses</taxon>
        <taxon>Duplodnaviria</taxon>
        <taxon>Heunggongvirae</taxon>
        <taxon>Uroviricota</taxon>
        <taxon>Caudoviricetes</taxon>
        <taxon>Pagevirus</taxon>
        <taxon>Pagevirus pony</taxon>
    </lineage>
</organism>
<dbReference type="KEGG" id="vg:17959920"/>
<evidence type="ECO:0000259" key="2">
    <source>
        <dbReference type="Pfam" id="PF01844"/>
    </source>
</evidence>
<evidence type="ECO:0000313" key="4">
    <source>
        <dbReference type="Proteomes" id="UP000017659"/>
    </source>
</evidence>
<gene>
    <name evidence="3" type="ORF">Pony_45</name>
</gene>
<dbReference type="Gene3D" id="1.10.30.50">
    <property type="match status" value="1"/>
</dbReference>
<proteinExistence type="predicted"/>
<keyword evidence="1" id="KW-1133">Transmembrane helix</keyword>
<dbReference type="GO" id="GO:0008270">
    <property type="term" value="F:zinc ion binding"/>
    <property type="evidence" value="ECO:0007669"/>
    <property type="project" value="InterPro"/>
</dbReference>
<feature type="transmembrane region" description="Helical" evidence="1">
    <location>
        <begin position="12"/>
        <end position="31"/>
    </location>
</feature>
<dbReference type="OrthoDB" id="16790at10239"/>
<dbReference type="GO" id="GO:0003676">
    <property type="term" value="F:nucleic acid binding"/>
    <property type="evidence" value="ECO:0007669"/>
    <property type="project" value="InterPro"/>
</dbReference>
<dbReference type="Pfam" id="PF01844">
    <property type="entry name" value="HNH"/>
    <property type="match status" value="1"/>
</dbReference>
<dbReference type="InterPro" id="IPR003615">
    <property type="entry name" value="HNH_nuc"/>
</dbReference>
<keyword evidence="1" id="KW-0812">Transmembrane</keyword>
<name>U5PWY5_9CAUD</name>
<keyword evidence="1" id="KW-0472">Membrane</keyword>
<dbReference type="CDD" id="cd00085">
    <property type="entry name" value="HNHc"/>
    <property type="match status" value="1"/>
</dbReference>
<dbReference type="RefSeq" id="YP_008771363.1">
    <property type="nucleotide sequence ID" value="NC_022770.1"/>
</dbReference>
<feature type="domain" description="HNH" evidence="2">
    <location>
        <begin position="81"/>
        <end position="120"/>
    </location>
</feature>
<keyword evidence="4" id="KW-1185">Reference proteome</keyword>
<protein>
    <submittedName>
        <fullName evidence="3">HNH endonulease protein</fullName>
    </submittedName>
</protein>
<accession>U5PWY5</accession>